<dbReference type="GO" id="GO:0004674">
    <property type="term" value="F:protein serine/threonine kinase activity"/>
    <property type="evidence" value="ECO:0007669"/>
    <property type="project" value="UniProtKB-KW"/>
</dbReference>
<comment type="caution">
    <text evidence="4">The sequence shown here is derived from an EMBL/GenBank/DDBJ whole genome shotgun (WGS) entry which is preliminary data.</text>
</comment>
<protein>
    <submittedName>
        <fullName evidence="4">Uncharacterized protein</fullName>
    </submittedName>
</protein>
<feature type="non-terminal residue" evidence="4">
    <location>
        <position position="108"/>
    </location>
</feature>
<accession>A0AA41W3C6</accession>
<dbReference type="Proteomes" id="UP001177140">
    <property type="component" value="Unassembled WGS sequence"/>
</dbReference>
<reference evidence="4" key="1">
    <citation type="submission" date="2022-03" db="EMBL/GenBank/DDBJ databases">
        <title>A functionally conserved STORR gene fusion in Papaver species that diverged 16.8 million years ago.</title>
        <authorList>
            <person name="Catania T."/>
        </authorList>
    </citation>
    <scope>NUCLEOTIDE SEQUENCE</scope>
    <source>
        <strain evidence="4">S-191538</strain>
    </source>
</reference>
<dbReference type="PANTHER" id="PTHR47985:SF4">
    <property type="entry name" value="SERINE_THREONINE-PROTEIN KINASE PBL27"/>
    <property type="match status" value="1"/>
</dbReference>
<dbReference type="AlphaFoldDB" id="A0AA41W3C6"/>
<keyword evidence="2" id="KW-0418">Kinase</keyword>
<comment type="subcellular location">
    <subcellularLocation>
        <location evidence="1">Membrane</location>
    </subcellularLocation>
</comment>
<keyword evidence="2" id="KW-0808">Transferase</keyword>
<keyword evidence="3" id="KW-0472">Membrane</keyword>
<evidence type="ECO:0000256" key="1">
    <source>
        <dbReference type="ARBA" id="ARBA00004370"/>
    </source>
</evidence>
<gene>
    <name evidence="4" type="ORF">MKW94_020310</name>
</gene>
<dbReference type="PANTHER" id="PTHR47985">
    <property type="entry name" value="OS07G0668900 PROTEIN"/>
    <property type="match status" value="1"/>
</dbReference>
<evidence type="ECO:0000313" key="4">
    <source>
        <dbReference type="EMBL" id="MCL7052338.1"/>
    </source>
</evidence>
<organism evidence="4 5">
    <name type="scientific">Papaver nudicaule</name>
    <name type="common">Iceland poppy</name>
    <dbReference type="NCBI Taxonomy" id="74823"/>
    <lineage>
        <taxon>Eukaryota</taxon>
        <taxon>Viridiplantae</taxon>
        <taxon>Streptophyta</taxon>
        <taxon>Embryophyta</taxon>
        <taxon>Tracheophyta</taxon>
        <taxon>Spermatophyta</taxon>
        <taxon>Magnoliopsida</taxon>
        <taxon>Ranunculales</taxon>
        <taxon>Papaveraceae</taxon>
        <taxon>Papaveroideae</taxon>
        <taxon>Papaver</taxon>
    </lineage>
</organism>
<dbReference type="SUPFAM" id="SSF56112">
    <property type="entry name" value="Protein kinase-like (PK-like)"/>
    <property type="match status" value="1"/>
</dbReference>
<dbReference type="Gene3D" id="3.30.200.20">
    <property type="entry name" value="Phosphorylase Kinase, domain 1"/>
    <property type="match status" value="1"/>
</dbReference>
<keyword evidence="2" id="KW-0723">Serine/threonine-protein kinase</keyword>
<dbReference type="GO" id="GO:0016020">
    <property type="term" value="C:membrane"/>
    <property type="evidence" value="ECO:0007669"/>
    <property type="project" value="UniProtKB-SubCell"/>
</dbReference>
<sequence>MSCFSCCLTADDGGDENNRFSLKKSSKRSHNASTLEAIVKQMSLKSDSSRHRIIAAELLKIGNGNANATKTFTFKELANATKNFKTECLVGEGGFGRVYKGFIESTNQ</sequence>
<dbReference type="EMBL" id="JAJJMA010348658">
    <property type="protein sequence ID" value="MCL7052338.1"/>
    <property type="molecule type" value="Genomic_DNA"/>
</dbReference>
<proteinExistence type="predicted"/>
<evidence type="ECO:0000256" key="2">
    <source>
        <dbReference type="ARBA" id="ARBA00022527"/>
    </source>
</evidence>
<evidence type="ECO:0000313" key="5">
    <source>
        <dbReference type="Proteomes" id="UP001177140"/>
    </source>
</evidence>
<dbReference type="InterPro" id="IPR011009">
    <property type="entry name" value="Kinase-like_dom_sf"/>
</dbReference>
<name>A0AA41W3C6_PAPNU</name>
<keyword evidence="5" id="KW-1185">Reference proteome</keyword>
<evidence type="ECO:0000256" key="3">
    <source>
        <dbReference type="ARBA" id="ARBA00023136"/>
    </source>
</evidence>